<name>A0AB33K529_9ACTN</name>
<proteinExistence type="predicted"/>
<accession>A0AB33K529</accession>
<protein>
    <recommendedName>
        <fullName evidence="2">ABC transporter permease</fullName>
    </recommendedName>
</protein>
<dbReference type="EMBL" id="AP035881">
    <property type="protein sequence ID" value="BFP48803.1"/>
    <property type="molecule type" value="Genomic_DNA"/>
</dbReference>
<evidence type="ECO:0008006" key="2">
    <source>
        <dbReference type="Google" id="ProtNLM"/>
    </source>
</evidence>
<sequence>MLPWARLGLYLLLALAIGVLAAVWPARRAARLDVLRVINAQ</sequence>
<dbReference type="RefSeq" id="WP_407990981.1">
    <property type="nucleotide sequence ID" value="NZ_AP035881.2"/>
</dbReference>
<gene>
    <name evidence="1" type="ORF">KCMC57_51710</name>
</gene>
<organism evidence="1">
    <name type="scientific">Kitasatospora sp. CMC57</name>
    <dbReference type="NCBI Taxonomy" id="3231513"/>
    <lineage>
        <taxon>Bacteria</taxon>
        <taxon>Bacillati</taxon>
        <taxon>Actinomycetota</taxon>
        <taxon>Actinomycetes</taxon>
        <taxon>Kitasatosporales</taxon>
        <taxon>Streptomycetaceae</taxon>
        <taxon>Kitasatospora</taxon>
    </lineage>
</organism>
<dbReference type="AlphaFoldDB" id="A0AB33K529"/>
<evidence type="ECO:0000313" key="1">
    <source>
        <dbReference type="EMBL" id="BFP48803.1"/>
    </source>
</evidence>
<reference evidence="1" key="1">
    <citation type="submission" date="2024-07" db="EMBL/GenBank/DDBJ databases">
        <title>Complete genome sequences of cellulolytic bacteria, Kitasatospora sp. CMC57 and Streptomyces sp. CMC78, isolated from Japanese agricultural soil.</title>
        <authorList>
            <person name="Hashimoto T."/>
            <person name="Ito M."/>
            <person name="Iwamoto M."/>
            <person name="Fukahori D."/>
            <person name="Shoda T."/>
            <person name="Sakoda M."/>
            <person name="Morohoshi T."/>
            <person name="Mitsuboshi M."/>
            <person name="Nishizawa T."/>
        </authorList>
    </citation>
    <scope>NUCLEOTIDE SEQUENCE</scope>
    <source>
        <strain evidence="1">CMC57</strain>
    </source>
</reference>